<protein>
    <submittedName>
        <fullName evidence="1">Plasmid partitioning protein ParG</fullName>
    </submittedName>
</protein>
<evidence type="ECO:0000313" key="1">
    <source>
        <dbReference type="EMBL" id="AKH10479.1"/>
    </source>
</evidence>
<keyword evidence="1" id="KW-0614">Plasmid</keyword>
<name>A0A0F7JFJ1_SALTM</name>
<dbReference type="AlphaFoldDB" id="A0A0F7JFJ1"/>
<organism evidence="1 2">
    <name type="scientific">Salmonella typhimurium</name>
    <dbReference type="NCBI Taxonomy" id="90371"/>
    <lineage>
        <taxon>Bacteria</taxon>
        <taxon>Pseudomonadati</taxon>
        <taxon>Pseudomonadota</taxon>
        <taxon>Gammaproteobacteria</taxon>
        <taxon>Enterobacterales</taxon>
        <taxon>Enterobacteriaceae</taxon>
        <taxon>Salmonella</taxon>
    </lineage>
</organism>
<sequence>MDKKIVDALRTLLEALPEEVITEVTSKLNPSANHIPEENSKQLIAKARVLNFRLTEVYKEILEAEASRTRQSKTTILKAALAAFDSLDENRKNHWLLESAKLG</sequence>
<geneLocation type="plasmid" evidence="1 2">
    <name>pYU39_IncX</name>
</geneLocation>
<reference evidence="1 2" key="1">
    <citation type="journal article" date="2015" name="Genome Announc.">
        <title>Complete Genome Sequencing of a Multidrug-Resistant and Human-Invasive Salmonella enterica Serovar Typhimurium Strain of the Emerging Sequence Type 213 Genotype.</title>
        <authorList>
            <person name="Calva E."/>
            <person name="Silva C."/>
            <person name="Zaidi M.B."/>
            <person name="Sanchez-Flores A."/>
            <person name="Estrada K."/>
            <person name="Silva G.G."/>
            <person name="Soto-Jimenez L.M."/>
            <person name="Wiesner M."/>
            <person name="Fernandez-Mora M."/>
            <person name="Edwards R.A."/>
            <person name="Vinuesa P."/>
        </authorList>
    </citation>
    <scope>NUCLEOTIDE SEQUENCE [LARGE SCALE GENOMIC DNA]</scope>
    <source>
        <strain evidence="1 2">YU39</strain>
        <plasmid evidence="1 2">pYU39_IncX</plasmid>
    </source>
</reference>
<dbReference type="Proteomes" id="UP000034636">
    <property type="component" value="Plasmid pYU39_IncX"/>
</dbReference>
<dbReference type="RefSeq" id="WP_000358386.1">
    <property type="nucleotide sequence ID" value="NZ_CP011431.1"/>
</dbReference>
<dbReference type="EMBL" id="CP011431">
    <property type="protein sequence ID" value="AKH10479.1"/>
    <property type="molecule type" value="Genomic_DNA"/>
</dbReference>
<gene>
    <name evidence="1" type="primary">parG</name>
    <name evidence="1" type="ORF">SE14_05152</name>
</gene>
<dbReference type="PATRIC" id="fig|59201.158.peg.5265"/>
<accession>A0A0F7JFJ1</accession>
<proteinExistence type="predicted"/>
<evidence type="ECO:0000313" key="2">
    <source>
        <dbReference type="Proteomes" id="UP000034636"/>
    </source>
</evidence>